<dbReference type="PANTHER" id="PTHR43774">
    <property type="entry name" value="PEPTIDE METHIONINE SULFOXIDE REDUCTASE"/>
    <property type="match status" value="1"/>
</dbReference>
<keyword evidence="8" id="KW-1185">Reference proteome</keyword>
<organism evidence="7 8">
    <name type="scientific">Enterococcus columbae DSM 7374 = ATCC 51263</name>
    <dbReference type="NCBI Taxonomy" id="1121865"/>
    <lineage>
        <taxon>Bacteria</taxon>
        <taxon>Bacillati</taxon>
        <taxon>Bacillota</taxon>
        <taxon>Bacilli</taxon>
        <taxon>Lactobacillales</taxon>
        <taxon>Enterococcaceae</taxon>
        <taxon>Enterococcus</taxon>
    </lineage>
</organism>
<dbReference type="GO" id="GO:0033744">
    <property type="term" value="F:L-methionine:thioredoxin-disulfide S-oxidoreductase activity"/>
    <property type="evidence" value="ECO:0007669"/>
    <property type="project" value="RHEA"/>
</dbReference>
<dbReference type="Pfam" id="PF01625">
    <property type="entry name" value="PMSR"/>
    <property type="match status" value="1"/>
</dbReference>
<protein>
    <recommendedName>
        <fullName evidence="5">Peptide methionine sulfoxide reductase MsrA</fullName>
        <shortName evidence="5">Protein-methionine-S-oxide reductase</shortName>
        <ecNumber evidence="5">1.8.4.11</ecNumber>
    </recommendedName>
    <alternativeName>
        <fullName evidence="5">Peptide-methionine (S)-S-oxide reductase</fullName>
        <shortName evidence="5">Peptide Met(O) reductase</shortName>
    </alternativeName>
</protein>
<dbReference type="Gene3D" id="3.30.1060.10">
    <property type="entry name" value="Peptide methionine sulphoxide reductase MsrA"/>
    <property type="match status" value="1"/>
</dbReference>
<dbReference type="InterPro" id="IPR002569">
    <property type="entry name" value="Met_Sox_Rdtase_MsrA_dom"/>
</dbReference>
<evidence type="ECO:0000256" key="3">
    <source>
        <dbReference type="ARBA" id="ARBA00047806"/>
    </source>
</evidence>
<comment type="catalytic activity">
    <reaction evidence="4 5">
        <text>[thioredoxin]-disulfide + L-methionine + H2O = L-methionine (S)-S-oxide + [thioredoxin]-dithiol</text>
        <dbReference type="Rhea" id="RHEA:19993"/>
        <dbReference type="Rhea" id="RHEA-COMP:10698"/>
        <dbReference type="Rhea" id="RHEA-COMP:10700"/>
        <dbReference type="ChEBI" id="CHEBI:15377"/>
        <dbReference type="ChEBI" id="CHEBI:29950"/>
        <dbReference type="ChEBI" id="CHEBI:50058"/>
        <dbReference type="ChEBI" id="CHEBI:57844"/>
        <dbReference type="ChEBI" id="CHEBI:58772"/>
        <dbReference type="EC" id="1.8.4.11"/>
    </reaction>
</comment>
<dbReference type="Proteomes" id="UP000014113">
    <property type="component" value="Unassembled WGS sequence"/>
</dbReference>
<evidence type="ECO:0000256" key="1">
    <source>
        <dbReference type="ARBA" id="ARBA00005591"/>
    </source>
</evidence>
<dbReference type="STRING" id="1121865.OMW_00276"/>
<dbReference type="SUPFAM" id="SSF55068">
    <property type="entry name" value="Peptide methionine sulfoxide reductase"/>
    <property type="match status" value="1"/>
</dbReference>
<sequence length="182" mass="21080">MANEKLEVMSLERAIFAGGCFWCMVQPFDELPGIHSVLSGYTGGHVPNPTYEQVCSKTTGHTEAVEIIYDPALITFADLVEIYWQQTDPTDAFGQFEDRGDNYRPVIFYFNEEQKQIAEESKQRLANSGRFDQPIVTKIEPAQEFYVAELYHQEYYKKNPANFARNHARRAAFLKEHWNEQN</sequence>
<dbReference type="HAMAP" id="MF_01401">
    <property type="entry name" value="MsrA"/>
    <property type="match status" value="1"/>
</dbReference>
<dbReference type="EC" id="1.8.4.11" evidence="5"/>
<dbReference type="OrthoDB" id="4174719at2"/>
<reference evidence="7 8" key="1">
    <citation type="submission" date="2013-03" db="EMBL/GenBank/DDBJ databases">
        <title>The Genome Sequence of Enterococcus columbae ATCC_51263 (PacBio/Illumina hybrid assembly).</title>
        <authorList>
            <consortium name="The Broad Institute Genomics Platform"/>
            <consortium name="The Broad Institute Genome Sequencing Center for Infectious Disease"/>
            <person name="Earl A."/>
            <person name="Russ C."/>
            <person name="Gilmore M."/>
            <person name="Surin D."/>
            <person name="Walker B."/>
            <person name="Young S."/>
            <person name="Zeng Q."/>
            <person name="Gargeya S."/>
            <person name="Fitzgerald M."/>
            <person name="Haas B."/>
            <person name="Abouelleil A."/>
            <person name="Allen A.W."/>
            <person name="Alvarado L."/>
            <person name="Arachchi H.M."/>
            <person name="Berlin A.M."/>
            <person name="Chapman S.B."/>
            <person name="Gainer-Dewar J."/>
            <person name="Goldberg J."/>
            <person name="Griggs A."/>
            <person name="Gujja S."/>
            <person name="Hansen M."/>
            <person name="Howarth C."/>
            <person name="Imamovic A."/>
            <person name="Ireland A."/>
            <person name="Larimer J."/>
            <person name="McCowan C."/>
            <person name="Murphy C."/>
            <person name="Pearson M."/>
            <person name="Poon T.W."/>
            <person name="Priest M."/>
            <person name="Roberts A."/>
            <person name="Saif S."/>
            <person name="Shea T."/>
            <person name="Sisk P."/>
            <person name="Sykes S."/>
            <person name="Wortman J."/>
            <person name="Nusbaum C."/>
            <person name="Birren B."/>
        </authorList>
    </citation>
    <scope>NUCLEOTIDE SEQUENCE [LARGE SCALE GENOMIC DNA]</scope>
    <source>
        <strain evidence="7 8">ATCC 51263</strain>
    </source>
</reference>
<accession>S1NU54</accession>
<evidence type="ECO:0000313" key="7">
    <source>
        <dbReference type="EMBL" id="EOW84379.1"/>
    </source>
</evidence>
<evidence type="ECO:0000256" key="2">
    <source>
        <dbReference type="ARBA" id="ARBA00023002"/>
    </source>
</evidence>
<name>S1NU54_9ENTE</name>
<dbReference type="NCBIfam" id="TIGR00401">
    <property type="entry name" value="msrA"/>
    <property type="match status" value="1"/>
</dbReference>
<comment type="similarity">
    <text evidence="1 5">Belongs to the MsrA Met sulfoxide reductase family.</text>
</comment>
<dbReference type="PATRIC" id="fig|1121865.3.peg.268"/>
<dbReference type="AlphaFoldDB" id="S1NU54"/>
<proteinExistence type="inferred from homology"/>
<feature type="active site" evidence="5">
    <location>
        <position position="20"/>
    </location>
</feature>
<dbReference type="InterPro" id="IPR036509">
    <property type="entry name" value="Met_Sox_Rdtase_MsrA_sf"/>
</dbReference>
<comment type="caution">
    <text evidence="7">The sequence shown here is derived from an EMBL/GenBank/DDBJ whole genome shotgun (WGS) entry which is preliminary data.</text>
</comment>
<dbReference type="EMBL" id="ASWJ01000004">
    <property type="protein sequence ID" value="EOW84379.1"/>
    <property type="molecule type" value="Genomic_DNA"/>
</dbReference>
<evidence type="ECO:0000256" key="4">
    <source>
        <dbReference type="ARBA" id="ARBA00048782"/>
    </source>
</evidence>
<evidence type="ECO:0000256" key="5">
    <source>
        <dbReference type="HAMAP-Rule" id="MF_01401"/>
    </source>
</evidence>
<feature type="domain" description="Peptide methionine sulphoxide reductase MsrA" evidence="6">
    <location>
        <begin position="14"/>
        <end position="163"/>
    </location>
</feature>
<evidence type="ECO:0000313" key="8">
    <source>
        <dbReference type="Proteomes" id="UP000014113"/>
    </source>
</evidence>
<dbReference type="PANTHER" id="PTHR43774:SF1">
    <property type="entry name" value="PEPTIDE METHIONINE SULFOXIDE REDUCTASE MSRA 2"/>
    <property type="match status" value="1"/>
</dbReference>
<comment type="function">
    <text evidence="5">Has an important function as a repair enzyme for proteins that have been inactivated by oxidation. Catalyzes the reversible oxidation-reduction of methionine sulfoxide in proteins to methionine.</text>
</comment>
<dbReference type="eggNOG" id="COG0225">
    <property type="taxonomic scope" value="Bacteria"/>
</dbReference>
<comment type="catalytic activity">
    <reaction evidence="3 5">
        <text>L-methionyl-[protein] + [thioredoxin]-disulfide + H2O = L-methionyl-(S)-S-oxide-[protein] + [thioredoxin]-dithiol</text>
        <dbReference type="Rhea" id="RHEA:14217"/>
        <dbReference type="Rhea" id="RHEA-COMP:10698"/>
        <dbReference type="Rhea" id="RHEA-COMP:10700"/>
        <dbReference type="Rhea" id="RHEA-COMP:12313"/>
        <dbReference type="Rhea" id="RHEA-COMP:12315"/>
        <dbReference type="ChEBI" id="CHEBI:15377"/>
        <dbReference type="ChEBI" id="CHEBI:16044"/>
        <dbReference type="ChEBI" id="CHEBI:29950"/>
        <dbReference type="ChEBI" id="CHEBI:44120"/>
        <dbReference type="ChEBI" id="CHEBI:50058"/>
        <dbReference type="EC" id="1.8.4.11"/>
    </reaction>
</comment>
<keyword evidence="2 5" id="KW-0560">Oxidoreductase</keyword>
<gene>
    <name evidence="5" type="primary">msrA</name>
    <name evidence="7" type="ORF">I568_00874</name>
</gene>
<evidence type="ECO:0000259" key="6">
    <source>
        <dbReference type="Pfam" id="PF01625"/>
    </source>
</evidence>
<dbReference type="GO" id="GO:0008113">
    <property type="term" value="F:peptide-methionine (S)-S-oxide reductase activity"/>
    <property type="evidence" value="ECO:0007669"/>
    <property type="project" value="UniProtKB-UniRule"/>
</dbReference>